<evidence type="ECO:0000313" key="1">
    <source>
        <dbReference type="EMBL" id="KAJ3522580.1"/>
    </source>
</evidence>
<evidence type="ECO:0000313" key="2">
    <source>
        <dbReference type="Proteomes" id="UP001148662"/>
    </source>
</evidence>
<protein>
    <submittedName>
        <fullName evidence="1">Uncharacterized protein</fullName>
    </submittedName>
</protein>
<reference evidence="1" key="1">
    <citation type="submission" date="2022-07" db="EMBL/GenBank/DDBJ databases">
        <title>Genome Sequence of Phlebia brevispora.</title>
        <authorList>
            <person name="Buettner E."/>
        </authorList>
    </citation>
    <scope>NUCLEOTIDE SEQUENCE</scope>
    <source>
        <strain evidence="1">MPL23</strain>
    </source>
</reference>
<dbReference type="Proteomes" id="UP001148662">
    <property type="component" value="Unassembled WGS sequence"/>
</dbReference>
<gene>
    <name evidence="1" type="ORF">NM688_g8854</name>
</gene>
<comment type="caution">
    <text evidence="1">The sequence shown here is derived from an EMBL/GenBank/DDBJ whole genome shotgun (WGS) entry which is preliminary data.</text>
</comment>
<keyword evidence="2" id="KW-1185">Reference proteome</keyword>
<accession>A0ACC1RP10</accession>
<organism evidence="1 2">
    <name type="scientific">Phlebia brevispora</name>
    <dbReference type="NCBI Taxonomy" id="194682"/>
    <lineage>
        <taxon>Eukaryota</taxon>
        <taxon>Fungi</taxon>
        <taxon>Dikarya</taxon>
        <taxon>Basidiomycota</taxon>
        <taxon>Agaricomycotina</taxon>
        <taxon>Agaricomycetes</taxon>
        <taxon>Polyporales</taxon>
        <taxon>Meruliaceae</taxon>
        <taxon>Phlebia</taxon>
    </lineage>
</organism>
<dbReference type="EMBL" id="JANHOG010002521">
    <property type="protein sequence ID" value="KAJ3522580.1"/>
    <property type="molecule type" value="Genomic_DNA"/>
</dbReference>
<proteinExistence type="predicted"/>
<name>A0ACC1RP10_9APHY</name>
<sequence>MQEHNQVLLDRPFLMTVLNDLSNRLLQVFGFAVRLVIHGGAVMVLHHQLNCRRNTRDVDYCHRSFVAEWTQRGVRDAGDKLNACILATAKQWGLGADWMNAHADVALPMAVDPSGKYVDPIYNDAVHPQNVSMNTVYSSNGLVLVGVTWAWAVALKLVRYQKDDPTDIAAILALGNGEDKNEDARCHSARALHRDRIPSTAIYHAIYRL</sequence>